<sequence length="49" mass="5667">MVGEIRKLRYILMFWGSILMGESQCSMVFGTKVWRVGFLEGVARPTTRK</sequence>
<name>A0AAE1S2W5_9SOLA</name>
<reference evidence="1" key="1">
    <citation type="submission" date="2023-12" db="EMBL/GenBank/DDBJ databases">
        <title>Genome assembly of Anisodus tanguticus.</title>
        <authorList>
            <person name="Wang Y.-J."/>
        </authorList>
    </citation>
    <scope>NUCLEOTIDE SEQUENCE</scope>
    <source>
        <strain evidence="1">KB-2021</strain>
        <tissue evidence="1">Leaf</tissue>
    </source>
</reference>
<evidence type="ECO:0000313" key="2">
    <source>
        <dbReference type="Proteomes" id="UP001291623"/>
    </source>
</evidence>
<dbReference type="Proteomes" id="UP001291623">
    <property type="component" value="Unassembled WGS sequence"/>
</dbReference>
<dbReference type="EMBL" id="JAVYJV010000009">
    <property type="protein sequence ID" value="KAK4362262.1"/>
    <property type="molecule type" value="Genomic_DNA"/>
</dbReference>
<organism evidence="1 2">
    <name type="scientific">Anisodus tanguticus</name>
    <dbReference type="NCBI Taxonomy" id="243964"/>
    <lineage>
        <taxon>Eukaryota</taxon>
        <taxon>Viridiplantae</taxon>
        <taxon>Streptophyta</taxon>
        <taxon>Embryophyta</taxon>
        <taxon>Tracheophyta</taxon>
        <taxon>Spermatophyta</taxon>
        <taxon>Magnoliopsida</taxon>
        <taxon>eudicotyledons</taxon>
        <taxon>Gunneridae</taxon>
        <taxon>Pentapetalae</taxon>
        <taxon>asterids</taxon>
        <taxon>lamiids</taxon>
        <taxon>Solanales</taxon>
        <taxon>Solanaceae</taxon>
        <taxon>Solanoideae</taxon>
        <taxon>Hyoscyameae</taxon>
        <taxon>Anisodus</taxon>
    </lineage>
</organism>
<comment type="caution">
    <text evidence="1">The sequence shown here is derived from an EMBL/GenBank/DDBJ whole genome shotgun (WGS) entry which is preliminary data.</text>
</comment>
<dbReference type="AlphaFoldDB" id="A0AAE1S2W5"/>
<accession>A0AAE1S2W5</accession>
<keyword evidence="2" id="KW-1185">Reference proteome</keyword>
<proteinExistence type="predicted"/>
<protein>
    <submittedName>
        <fullName evidence="1">Uncharacterized protein</fullName>
    </submittedName>
</protein>
<gene>
    <name evidence="1" type="ORF">RND71_017503</name>
</gene>
<evidence type="ECO:0000313" key="1">
    <source>
        <dbReference type="EMBL" id="KAK4362262.1"/>
    </source>
</evidence>